<comment type="caution">
    <text evidence="4">The sequence shown here is derived from an EMBL/GenBank/DDBJ whole genome shotgun (WGS) entry which is preliminary data.</text>
</comment>
<name>A0A3M7CW21_HORWE</name>
<dbReference type="EMBL" id="QWIN01000231">
    <property type="protein sequence ID" value="RMY55876.1"/>
    <property type="molecule type" value="Genomic_DNA"/>
</dbReference>
<feature type="region of interest" description="Disordered" evidence="3">
    <location>
        <begin position="49"/>
        <end position="84"/>
    </location>
</feature>
<dbReference type="Gene3D" id="3.40.50.10540">
    <property type="entry name" value="Crotonobetainyl-coa:carnitine coa-transferase, domain 1"/>
    <property type="match status" value="1"/>
</dbReference>
<evidence type="ECO:0000313" key="4">
    <source>
        <dbReference type="EMBL" id="RMY55876.1"/>
    </source>
</evidence>
<reference evidence="4 5" key="1">
    <citation type="journal article" date="2018" name="BMC Genomics">
        <title>Genomic evidence for intraspecific hybridization in a clonal and extremely halotolerant yeast.</title>
        <authorList>
            <person name="Gostincar C."/>
            <person name="Stajich J.E."/>
            <person name="Zupancic J."/>
            <person name="Zalar P."/>
            <person name="Gunde-Cimerman N."/>
        </authorList>
    </citation>
    <scope>NUCLEOTIDE SEQUENCE [LARGE SCALE GENOMIC DNA]</scope>
    <source>
        <strain evidence="4 5">EXF-151</strain>
    </source>
</reference>
<organism evidence="4 5">
    <name type="scientific">Hortaea werneckii</name>
    <name type="common">Black yeast</name>
    <name type="synonym">Cladosporium werneckii</name>
    <dbReference type="NCBI Taxonomy" id="91943"/>
    <lineage>
        <taxon>Eukaryota</taxon>
        <taxon>Fungi</taxon>
        <taxon>Dikarya</taxon>
        <taxon>Ascomycota</taxon>
        <taxon>Pezizomycotina</taxon>
        <taxon>Dothideomycetes</taxon>
        <taxon>Dothideomycetidae</taxon>
        <taxon>Mycosphaerellales</taxon>
        <taxon>Teratosphaeriaceae</taxon>
        <taxon>Hortaea</taxon>
    </lineage>
</organism>
<dbReference type="PANTHER" id="PTHR48207">
    <property type="entry name" value="SUCCINATE--HYDROXYMETHYLGLUTARATE COA-TRANSFERASE"/>
    <property type="match status" value="1"/>
</dbReference>
<dbReference type="SUPFAM" id="SSF89796">
    <property type="entry name" value="CoA-transferase family III (CaiB/BaiF)"/>
    <property type="match status" value="1"/>
</dbReference>
<dbReference type="GO" id="GO:0008410">
    <property type="term" value="F:CoA-transferase activity"/>
    <property type="evidence" value="ECO:0007669"/>
    <property type="project" value="TreeGrafter"/>
</dbReference>
<dbReference type="Gene3D" id="3.30.1540.10">
    <property type="entry name" value="formyl-coa transferase, domain 3"/>
    <property type="match status" value="1"/>
</dbReference>
<dbReference type="InterPro" id="IPR003673">
    <property type="entry name" value="CoA-Trfase_fam_III"/>
</dbReference>
<gene>
    <name evidence="4" type="ORF">D0865_03951</name>
</gene>
<evidence type="ECO:0000256" key="3">
    <source>
        <dbReference type="SAM" id="MobiDB-lite"/>
    </source>
</evidence>
<evidence type="ECO:0000313" key="5">
    <source>
        <dbReference type="Proteomes" id="UP000270230"/>
    </source>
</evidence>
<dbReference type="InterPro" id="IPR050483">
    <property type="entry name" value="CoA-transferase_III_domain"/>
</dbReference>
<accession>A0A3M7CW21</accession>
<feature type="compositionally biased region" description="Polar residues" evidence="3">
    <location>
        <begin position="55"/>
        <end position="84"/>
    </location>
</feature>
<protein>
    <submittedName>
        <fullName evidence="4">Uncharacterized protein</fullName>
    </submittedName>
</protein>
<comment type="similarity">
    <text evidence="1">Belongs to the CoA-transferase III family.</text>
</comment>
<dbReference type="Pfam" id="PF02515">
    <property type="entry name" value="CoA_transf_3"/>
    <property type="match status" value="1"/>
</dbReference>
<dbReference type="InterPro" id="IPR044855">
    <property type="entry name" value="CoA-Trfase_III_dom3_sf"/>
</dbReference>
<sequence>MPIAEMVSRRYLNMRLFGLGRASSYQYIHSNAEGTRSFRASSNIIRRSHTLPIGRSSTQADKVKCVSTSPKSYQSPSVNKSSTASRNLPLSGITVVSLEQAIAGPFCTRQLADLGARIIKIERPGKGDFNRDHDQRVKGQCSHFVWTNRSKESLAVDLKQPRDLDALKTILSKADVLVQNLAPGATERMGLGYESLKQQHPQLIVCDISGYGSTGPYRDKKAYDLLIQSEAGFLSVTGSPGQPAKSGISIADIAAGTTAFNNILAAIIQRGKTGKGSRLDVSMLESMAEWMSFPMYYASDGAAPPSMSGAEHASIYPYGPFDTGGGGTVMLGMQNEREWGIFCRDILGMPMLIEDERFANTSLRSKNRKELRQIIEEVFSNMEADAVLEKLQSAGIANAKLNDMAGLWAHPQLKARDRWVQVQSPNGLIPALKPAGAAETSDVRMDPIPAVGEHNEVIFKEFDIVR</sequence>
<dbReference type="Proteomes" id="UP000270230">
    <property type="component" value="Unassembled WGS sequence"/>
</dbReference>
<keyword evidence="2" id="KW-0808">Transferase</keyword>
<evidence type="ECO:0000256" key="2">
    <source>
        <dbReference type="ARBA" id="ARBA00022679"/>
    </source>
</evidence>
<dbReference type="VEuPathDB" id="FungiDB:BTJ68_02339"/>
<proteinExistence type="inferred from homology"/>
<dbReference type="AlphaFoldDB" id="A0A3M7CW21"/>
<dbReference type="PANTHER" id="PTHR48207:SF3">
    <property type="entry name" value="SUCCINATE--HYDROXYMETHYLGLUTARATE COA-TRANSFERASE"/>
    <property type="match status" value="1"/>
</dbReference>
<evidence type="ECO:0000256" key="1">
    <source>
        <dbReference type="ARBA" id="ARBA00008383"/>
    </source>
</evidence>
<dbReference type="InterPro" id="IPR023606">
    <property type="entry name" value="CoA-Trfase_III_dom_1_sf"/>
</dbReference>
<dbReference type="OrthoDB" id="5863171at2759"/>